<dbReference type="EMBL" id="JTHP01000110">
    <property type="protein sequence ID" value="KJD42532.1"/>
    <property type="molecule type" value="Genomic_DNA"/>
</dbReference>
<reference evidence="1 2" key="1">
    <citation type="submission" date="2014-11" db="EMBL/GenBank/DDBJ databases">
        <title>Draft Genome Sequences of Paenibacillus polymyxa NRRL B-30509 and Paenibacillus terrae NRRL B-30644, Strains from a Poultry Environment that Produce Tridecaptin A and Paenicidins.</title>
        <authorList>
            <person name="van Belkum M.J."/>
            <person name="Lohans C.T."/>
            <person name="Vederas J.C."/>
        </authorList>
    </citation>
    <scope>NUCLEOTIDE SEQUENCE [LARGE SCALE GENOMIC DNA]</scope>
    <source>
        <strain evidence="1 2">NRRL B-30644</strain>
    </source>
</reference>
<comment type="caution">
    <text evidence="1">The sequence shown here is derived from an EMBL/GenBank/DDBJ whole genome shotgun (WGS) entry which is preliminary data.</text>
</comment>
<keyword evidence="2" id="KW-1185">Reference proteome</keyword>
<dbReference type="AlphaFoldDB" id="A0A0D7WXR1"/>
<evidence type="ECO:0000313" key="1">
    <source>
        <dbReference type="EMBL" id="KJD42532.1"/>
    </source>
</evidence>
<gene>
    <name evidence="1" type="ORF">QD47_27655</name>
</gene>
<organism evidence="1 2">
    <name type="scientific">Paenibacillus terrae</name>
    <dbReference type="NCBI Taxonomy" id="159743"/>
    <lineage>
        <taxon>Bacteria</taxon>
        <taxon>Bacillati</taxon>
        <taxon>Bacillota</taxon>
        <taxon>Bacilli</taxon>
        <taxon>Bacillales</taxon>
        <taxon>Paenibacillaceae</taxon>
        <taxon>Paenibacillus</taxon>
    </lineage>
</organism>
<dbReference type="PATRIC" id="fig|159743.3.peg.6162"/>
<name>A0A0D7WXR1_9BACL</name>
<evidence type="ECO:0000313" key="2">
    <source>
        <dbReference type="Proteomes" id="UP000032534"/>
    </source>
</evidence>
<dbReference type="RefSeq" id="WP_044649140.1">
    <property type="nucleotide sequence ID" value="NZ_JTHP01000110.1"/>
</dbReference>
<dbReference type="OrthoDB" id="5540965at2"/>
<accession>A0A0D7WXR1</accession>
<dbReference type="Proteomes" id="UP000032534">
    <property type="component" value="Unassembled WGS sequence"/>
</dbReference>
<sequence length="240" mass="27912">MVQEHDMIPIIEKFFQTMGYFTFTEVAVGGAGHGIADVVAVKINPDKVKQRILNNQFTSIKSEVLVELLKFISEEENGTSITKLESKFSYSRAYLKRELINKLLEGNYVVEVNKNVYKKINHIVPLASEVIAIEAKMESWIAATQQARRYQTYANKVYVALLCDFVHRVDQERLKKNNVGLISVDVKSFRASFLWKSRFRKPINRNVNFLAHESIWERMRFNVNDYLFGEDELTNEHNRV</sequence>
<proteinExistence type="predicted"/>
<protein>
    <submittedName>
        <fullName evidence="1">Uncharacterized protein</fullName>
    </submittedName>
</protein>